<evidence type="ECO:0000256" key="1">
    <source>
        <dbReference type="SAM" id="Phobius"/>
    </source>
</evidence>
<proteinExistence type="predicted"/>
<reference evidence="3" key="1">
    <citation type="journal article" date="2020" name="Stud. Mycol.">
        <title>101 Dothideomycetes genomes: A test case for predicting lifestyles and emergence of pathogens.</title>
        <authorList>
            <person name="Haridas S."/>
            <person name="Albert R."/>
            <person name="Binder M."/>
            <person name="Bloem J."/>
            <person name="LaButti K."/>
            <person name="Salamov A."/>
            <person name="Andreopoulos B."/>
            <person name="Baker S."/>
            <person name="Barry K."/>
            <person name="Bills G."/>
            <person name="Bluhm B."/>
            <person name="Cannon C."/>
            <person name="Castanera R."/>
            <person name="Culley D."/>
            <person name="Daum C."/>
            <person name="Ezra D."/>
            <person name="Gonzalez J."/>
            <person name="Henrissat B."/>
            <person name="Kuo A."/>
            <person name="Liang C."/>
            <person name="Lipzen A."/>
            <person name="Lutzoni F."/>
            <person name="Magnuson J."/>
            <person name="Mondo S."/>
            <person name="Nolan M."/>
            <person name="Ohm R."/>
            <person name="Pangilinan J."/>
            <person name="Park H.-J."/>
            <person name="Ramirez L."/>
            <person name="Alfaro M."/>
            <person name="Sun H."/>
            <person name="Tritt A."/>
            <person name="Yoshinaga Y."/>
            <person name="Zwiers L.-H."/>
            <person name="Turgeon B."/>
            <person name="Goodwin S."/>
            <person name="Spatafora J."/>
            <person name="Crous P."/>
            <person name="Grigoriev I."/>
        </authorList>
    </citation>
    <scope>NUCLEOTIDE SEQUENCE [LARGE SCALE GENOMIC DNA]</scope>
    <source>
        <strain evidence="3">CBS 304.66</strain>
    </source>
</reference>
<dbReference type="AlphaFoldDB" id="A0A9P4KE78"/>
<organism evidence="2 3">
    <name type="scientific">Lojkania enalia</name>
    <dbReference type="NCBI Taxonomy" id="147567"/>
    <lineage>
        <taxon>Eukaryota</taxon>
        <taxon>Fungi</taxon>
        <taxon>Dikarya</taxon>
        <taxon>Ascomycota</taxon>
        <taxon>Pezizomycotina</taxon>
        <taxon>Dothideomycetes</taxon>
        <taxon>Pleosporomycetidae</taxon>
        <taxon>Pleosporales</taxon>
        <taxon>Pleosporales incertae sedis</taxon>
        <taxon>Lojkania</taxon>
    </lineage>
</organism>
<feature type="transmembrane region" description="Helical" evidence="1">
    <location>
        <begin position="422"/>
        <end position="445"/>
    </location>
</feature>
<dbReference type="OrthoDB" id="5139479at2759"/>
<feature type="transmembrane region" description="Helical" evidence="1">
    <location>
        <begin position="83"/>
        <end position="105"/>
    </location>
</feature>
<dbReference type="EMBL" id="ML986590">
    <property type="protein sequence ID" value="KAF2267579.1"/>
    <property type="molecule type" value="Genomic_DNA"/>
</dbReference>
<evidence type="ECO:0000313" key="2">
    <source>
        <dbReference type="EMBL" id="KAF2267579.1"/>
    </source>
</evidence>
<name>A0A9P4KE78_9PLEO</name>
<accession>A0A9P4KE78</accession>
<keyword evidence="3" id="KW-1185">Reference proteome</keyword>
<feature type="transmembrane region" description="Helical" evidence="1">
    <location>
        <begin position="52"/>
        <end position="71"/>
    </location>
</feature>
<keyword evidence="1" id="KW-1133">Transmembrane helix</keyword>
<keyword evidence="1" id="KW-0812">Transmembrane</keyword>
<gene>
    <name evidence="2" type="ORF">CC78DRAFT_591957</name>
</gene>
<keyword evidence="1" id="KW-0472">Membrane</keyword>
<evidence type="ECO:0000313" key="3">
    <source>
        <dbReference type="Proteomes" id="UP000800093"/>
    </source>
</evidence>
<sequence length="506" mass="55781">MLKIDVGDALAILRIAQGVLSTFTTLGLMHAFEMVQWALAGREEGLGFSSFLGLSPTTTLWGVLTIALSRVSKISERLWGTNLARGLLVTAIWTAGVVLFIRASVVIAYDSGFTYDVTAGVGQFNASLLGPFFSMLKNIVPEYSHQIVPSTILSTTYSLIGNSMHVTNTQSVDCDDCDSYLLNGGVVSTTPWFPEGYNEYPLANIEDVPTTQVQFRRWMSEEDGFTDENCSTYGAEGFLIGMKVCVSNSNAYPGSITAGLYICPNGTANDACSPRSPLPNITTTMSIYSLKSSLVAARSNFSIIAITDTTPPIQNPDLDIQTYRQALDWILDFNASAIPAPSSIVEHFWNAQTLISSPYWSAELTRTFQSILTFPLWHFQSNNYGNIDLVDQEMITTLPPEFYRKLSLTRPFIKIIIDRPMFIAFLVLEGVALLFTWAVLIWLWITRPEIPPLSSYPIVDFAFKAKEKGYTEGFGRSGNLVRAGDGEVRRAVKGVNVVVQGDRGYI</sequence>
<feature type="transmembrane region" description="Helical" evidence="1">
    <location>
        <begin position="12"/>
        <end position="32"/>
    </location>
</feature>
<dbReference type="Proteomes" id="UP000800093">
    <property type="component" value="Unassembled WGS sequence"/>
</dbReference>
<comment type="caution">
    <text evidence="2">The sequence shown here is derived from an EMBL/GenBank/DDBJ whole genome shotgun (WGS) entry which is preliminary data.</text>
</comment>
<protein>
    <submittedName>
        <fullName evidence="2">Uncharacterized protein</fullName>
    </submittedName>
</protein>